<protein>
    <recommendedName>
        <fullName evidence="4">NADH dehydrogenase subunit 4L</fullName>
    </recommendedName>
</protein>
<reference evidence="2 3" key="1">
    <citation type="submission" date="2024-05" db="EMBL/GenBank/DDBJ databases">
        <authorList>
            <person name="Wallberg A."/>
        </authorList>
    </citation>
    <scope>NUCLEOTIDE SEQUENCE [LARGE SCALE GENOMIC DNA]</scope>
</reference>
<evidence type="ECO:0008006" key="4">
    <source>
        <dbReference type="Google" id="ProtNLM"/>
    </source>
</evidence>
<comment type="caution">
    <text evidence="2">The sequence shown here is derived from an EMBL/GenBank/DDBJ whole genome shotgun (WGS) entry which is preliminary data.</text>
</comment>
<feature type="transmembrane region" description="Helical" evidence="1">
    <location>
        <begin position="80"/>
        <end position="98"/>
    </location>
</feature>
<name>A0AAV2SPR8_MEGNR</name>
<keyword evidence="1" id="KW-0472">Membrane</keyword>
<gene>
    <name evidence="2" type="ORF">MNOR_LOCUS39075</name>
</gene>
<evidence type="ECO:0000256" key="1">
    <source>
        <dbReference type="SAM" id="Phobius"/>
    </source>
</evidence>
<evidence type="ECO:0000313" key="3">
    <source>
        <dbReference type="Proteomes" id="UP001497623"/>
    </source>
</evidence>
<feature type="transmembrane region" description="Helical" evidence="1">
    <location>
        <begin position="6"/>
        <end position="25"/>
    </location>
</feature>
<keyword evidence="1" id="KW-1133">Transmembrane helix</keyword>
<keyword evidence="3" id="KW-1185">Reference proteome</keyword>
<accession>A0AAV2SPR8</accession>
<keyword evidence="1" id="KW-0812">Transmembrane</keyword>
<proteinExistence type="predicted"/>
<dbReference type="AlphaFoldDB" id="A0AAV2SPR8"/>
<sequence>MLFSWISGVLGLLCLFVCVCVWSLCYEMRCMTNIHFRWGSLLNQMFYAASGSYGESVCSVFFFFFLFVLRCLILGSVVDGIFAIIGFVIIWEVNMFFFSL</sequence>
<evidence type="ECO:0000313" key="2">
    <source>
        <dbReference type="EMBL" id="CAL4221039.1"/>
    </source>
</evidence>
<feature type="transmembrane region" description="Helical" evidence="1">
    <location>
        <begin position="46"/>
        <end position="68"/>
    </location>
</feature>
<organism evidence="2 3">
    <name type="scientific">Meganyctiphanes norvegica</name>
    <name type="common">Northern krill</name>
    <name type="synonym">Thysanopoda norvegica</name>
    <dbReference type="NCBI Taxonomy" id="48144"/>
    <lineage>
        <taxon>Eukaryota</taxon>
        <taxon>Metazoa</taxon>
        <taxon>Ecdysozoa</taxon>
        <taxon>Arthropoda</taxon>
        <taxon>Crustacea</taxon>
        <taxon>Multicrustacea</taxon>
        <taxon>Malacostraca</taxon>
        <taxon>Eumalacostraca</taxon>
        <taxon>Eucarida</taxon>
        <taxon>Euphausiacea</taxon>
        <taxon>Euphausiidae</taxon>
        <taxon>Meganyctiphanes</taxon>
    </lineage>
</organism>
<dbReference type="EMBL" id="CAXKWB010096611">
    <property type="protein sequence ID" value="CAL4221039.1"/>
    <property type="molecule type" value="Genomic_DNA"/>
</dbReference>
<dbReference type="Proteomes" id="UP001497623">
    <property type="component" value="Unassembled WGS sequence"/>
</dbReference>